<sequence>MNTTLLSALAEPNRLRIVELLRDGPLTVGEIADRLQIRQPLASKHLSVLYKSGVVEFYAEANRRIYKLRSEPFKALNIWLEQYREIWEEKLDSLELYLKELQNKKQ</sequence>
<evidence type="ECO:0000313" key="1">
    <source>
        <dbReference type="EMBL" id="WHZ59948.1"/>
    </source>
</evidence>
<accession>A0ACD4RI13</accession>
<proteinExistence type="predicted"/>
<dbReference type="EMBL" id="CP126116">
    <property type="protein sequence ID" value="WHZ59948.1"/>
    <property type="molecule type" value="Genomic_DNA"/>
</dbReference>
<keyword evidence="2" id="KW-1185">Reference proteome</keyword>
<dbReference type="Proteomes" id="UP001226091">
    <property type="component" value="Chromosome"/>
</dbReference>
<gene>
    <name evidence="1" type="ORF">QLQ22_11685</name>
</gene>
<organism evidence="1 2">
    <name type="scientific">Metabacillus hrfriensis</name>
    <dbReference type="NCBI Taxonomy" id="3048891"/>
    <lineage>
        <taxon>Bacteria</taxon>
        <taxon>Bacillati</taxon>
        <taxon>Bacillota</taxon>
        <taxon>Bacilli</taxon>
        <taxon>Bacillales</taxon>
        <taxon>Bacillaceae</taxon>
        <taxon>Metabacillus</taxon>
    </lineage>
</organism>
<evidence type="ECO:0000313" key="2">
    <source>
        <dbReference type="Proteomes" id="UP001226091"/>
    </source>
</evidence>
<reference evidence="2" key="1">
    <citation type="journal article" date="2025" name="Aquaculture">
        <title>Assessment of the bioflocculant production and safety properties of Metabacillus hrfriensis sp. nov. based on phenotypic and whole-genome sequencing analysis.</title>
        <authorList>
            <person name="Zhang R."/>
            <person name="Zhao Z."/>
            <person name="Luo L."/>
            <person name="Wang S."/>
            <person name="Guo K."/>
            <person name="Xu W."/>
        </authorList>
    </citation>
    <scope>NUCLEOTIDE SEQUENCE [LARGE SCALE GENOMIC DNA]</scope>
    <source>
        <strain evidence="2">CT-WN-B3</strain>
    </source>
</reference>
<protein>
    <submittedName>
        <fullName evidence="1">Metalloregulator ArsR/SmtB family transcription factor</fullName>
    </submittedName>
</protein>
<name>A0ACD4RI13_9BACI</name>